<accession>A0A820JB17</accession>
<comment type="caution">
    <text evidence="1">The sequence shown here is derived from an EMBL/GenBank/DDBJ whole genome shotgun (WGS) entry which is preliminary data.</text>
</comment>
<evidence type="ECO:0000313" key="2">
    <source>
        <dbReference type="Proteomes" id="UP000663862"/>
    </source>
</evidence>
<dbReference type="Proteomes" id="UP000663862">
    <property type="component" value="Unassembled WGS sequence"/>
</dbReference>
<dbReference type="EMBL" id="CAJOBQ010000311">
    <property type="protein sequence ID" value="CAF4324430.1"/>
    <property type="molecule type" value="Genomic_DNA"/>
</dbReference>
<evidence type="ECO:0000313" key="1">
    <source>
        <dbReference type="EMBL" id="CAF4324430.1"/>
    </source>
</evidence>
<dbReference type="AlphaFoldDB" id="A0A820JB17"/>
<organism evidence="1 2">
    <name type="scientific">Rotaria socialis</name>
    <dbReference type="NCBI Taxonomy" id="392032"/>
    <lineage>
        <taxon>Eukaryota</taxon>
        <taxon>Metazoa</taxon>
        <taxon>Spiralia</taxon>
        <taxon>Gnathifera</taxon>
        <taxon>Rotifera</taxon>
        <taxon>Eurotatoria</taxon>
        <taxon>Bdelloidea</taxon>
        <taxon>Philodinida</taxon>
        <taxon>Philodinidae</taxon>
        <taxon>Rotaria</taxon>
    </lineage>
</organism>
<reference evidence="1" key="1">
    <citation type="submission" date="2021-02" db="EMBL/GenBank/DDBJ databases">
        <authorList>
            <person name="Nowell W R."/>
        </authorList>
    </citation>
    <scope>NUCLEOTIDE SEQUENCE</scope>
</reference>
<proteinExistence type="predicted"/>
<gene>
    <name evidence="1" type="ORF">TSG867_LOCUS7782</name>
</gene>
<sequence>MPRKKIDDILEGRILDLLQLKYSQRQIVKILANYEIGVSQRTIFNVKQKFARQRNSLEKIIFSRKRPVSTSSTISKPINCLKNFKIGQLYSSEKIKVHKLASSNVEKRRQRARRLYRQLANSCYKKFITTDESWFYSDE</sequence>
<protein>
    <submittedName>
        <fullName evidence="1">Uncharacterized protein</fullName>
    </submittedName>
</protein>
<name>A0A820JB17_9BILA</name>